<proteinExistence type="predicted"/>
<name>X1CGU9_9ZZZZ</name>
<comment type="caution">
    <text evidence="1">The sequence shown here is derived from an EMBL/GenBank/DDBJ whole genome shotgun (WGS) entry which is preliminary data.</text>
</comment>
<feature type="non-terminal residue" evidence="1">
    <location>
        <position position="1"/>
    </location>
</feature>
<protein>
    <submittedName>
        <fullName evidence="1">Uncharacterized protein</fullName>
    </submittedName>
</protein>
<dbReference type="AlphaFoldDB" id="X1CGU9"/>
<accession>X1CGU9</accession>
<sequence>FPLLFPFYSFAGGVFMDKLKEPIVIQKTYPVATVARMKYPFMPHALYLAQLPVF</sequence>
<gene>
    <name evidence="1" type="ORF">S01H4_59211</name>
</gene>
<dbReference type="EMBL" id="BART01034693">
    <property type="protein sequence ID" value="GAH06877.1"/>
    <property type="molecule type" value="Genomic_DNA"/>
</dbReference>
<evidence type="ECO:0000313" key="1">
    <source>
        <dbReference type="EMBL" id="GAH06877.1"/>
    </source>
</evidence>
<organism evidence="1">
    <name type="scientific">marine sediment metagenome</name>
    <dbReference type="NCBI Taxonomy" id="412755"/>
    <lineage>
        <taxon>unclassified sequences</taxon>
        <taxon>metagenomes</taxon>
        <taxon>ecological metagenomes</taxon>
    </lineage>
</organism>
<reference evidence="1" key="1">
    <citation type="journal article" date="2014" name="Front. Microbiol.">
        <title>High frequency of phylogenetically diverse reductive dehalogenase-homologous genes in deep subseafloor sedimentary metagenomes.</title>
        <authorList>
            <person name="Kawai M."/>
            <person name="Futagami T."/>
            <person name="Toyoda A."/>
            <person name="Takaki Y."/>
            <person name="Nishi S."/>
            <person name="Hori S."/>
            <person name="Arai W."/>
            <person name="Tsubouchi T."/>
            <person name="Morono Y."/>
            <person name="Uchiyama I."/>
            <person name="Ito T."/>
            <person name="Fujiyama A."/>
            <person name="Inagaki F."/>
            <person name="Takami H."/>
        </authorList>
    </citation>
    <scope>NUCLEOTIDE SEQUENCE</scope>
    <source>
        <strain evidence="1">Expedition CK06-06</strain>
    </source>
</reference>